<dbReference type="Proteomes" id="UP000248090">
    <property type="component" value="Unassembled WGS sequence"/>
</dbReference>
<sequence>SLKNVIEAAETRKYPRAQEAGEKAELSELSEYLTRSARPFWAMLKHVQPLAVSLFLTRYSATQIDYQRPVSGLLRYTYNDNKPEG</sequence>
<reference evidence="1 2" key="1">
    <citation type="submission" date="2015-03" db="EMBL/GenBank/DDBJ databases">
        <authorList>
            <person name="Krishnan R."/>
            <person name="Midha S."/>
            <person name="Patil P.B."/>
            <person name="Rameshkumar N."/>
        </authorList>
    </citation>
    <scope>NUCLEOTIDE SEQUENCE [LARGE SCALE GENOMIC DNA]</scope>
    <source>
        <strain evidence="1 2">L1E11</strain>
    </source>
</reference>
<dbReference type="EMBL" id="LAPT01000047">
    <property type="protein sequence ID" value="PXF31156.1"/>
    <property type="molecule type" value="Genomic_DNA"/>
</dbReference>
<evidence type="ECO:0000313" key="1">
    <source>
        <dbReference type="EMBL" id="PXF31156.1"/>
    </source>
</evidence>
<proteinExistence type="predicted"/>
<dbReference type="RefSeq" id="WP_207780263.1">
    <property type="nucleotide sequence ID" value="NZ_LAPT01000047.1"/>
</dbReference>
<comment type="caution">
    <text evidence="1">The sequence shown here is derived from an EMBL/GenBank/DDBJ whole genome shotgun (WGS) entry which is preliminary data.</text>
</comment>
<keyword evidence="2" id="KW-1185">Reference proteome</keyword>
<evidence type="ECO:0000313" key="2">
    <source>
        <dbReference type="Proteomes" id="UP000248090"/>
    </source>
</evidence>
<gene>
    <name evidence="1" type="ORF">WH50_10930</name>
</gene>
<name>A0ABX5LXX9_9GAMM</name>
<feature type="non-terminal residue" evidence="1">
    <location>
        <position position="1"/>
    </location>
</feature>
<organism evidence="1 2">
    <name type="scientific">Pokkaliibacter plantistimulans</name>
    <dbReference type="NCBI Taxonomy" id="1635171"/>
    <lineage>
        <taxon>Bacteria</taxon>
        <taxon>Pseudomonadati</taxon>
        <taxon>Pseudomonadota</taxon>
        <taxon>Gammaproteobacteria</taxon>
        <taxon>Oceanospirillales</taxon>
        <taxon>Balneatrichaceae</taxon>
        <taxon>Pokkaliibacter</taxon>
    </lineage>
</organism>
<accession>A0ABX5LXX9</accession>
<protein>
    <submittedName>
        <fullName evidence="1">Uncharacterized protein</fullName>
    </submittedName>
</protein>